<comment type="caution">
    <text evidence="1">The sequence shown here is derived from an EMBL/GenBank/DDBJ whole genome shotgun (WGS) entry which is preliminary data.</text>
</comment>
<keyword evidence="2" id="KW-1185">Reference proteome</keyword>
<protein>
    <submittedName>
        <fullName evidence="1">Uncharacterized protein</fullName>
    </submittedName>
</protein>
<sequence>MLDDGGNPLINKKYIAFLDSGKTAEGITDFNGFTNEIRTIQKEDVSIHVFLDKELDVEQ</sequence>
<dbReference type="AlphaFoldDB" id="N9RKB4"/>
<dbReference type="Proteomes" id="UP000013084">
    <property type="component" value="Unassembled WGS sequence"/>
</dbReference>
<gene>
    <name evidence="1" type="ORF">F902_02814</name>
</gene>
<name>N9RKB4_9GAMM</name>
<dbReference type="RefSeq" id="WP_005204281.1">
    <property type="nucleotide sequence ID" value="NZ_KB850072.1"/>
</dbReference>
<organism evidence="1 2">
    <name type="scientific">Acinetobacter higginsii</name>
    <dbReference type="NCBI Taxonomy" id="70347"/>
    <lineage>
        <taxon>Bacteria</taxon>
        <taxon>Pseudomonadati</taxon>
        <taxon>Pseudomonadota</taxon>
        <taxon>Gammaproteobacteria</taxon>
        <taxon>Moraxellales</taxon>
        <taxon>Moraxellaceae</taxon>
        <taxon>Acinetobacter</taxon>
    </lineage>
</organism>
<evidence type="ECO:0000313" key="2">
    <source>
        <dbReference type="Proteomes" id="UP000013084"/>
    </source>
</evidence>
<reference evidence="1 2" key="1">
    <citation type="submission" date="2013-02" db="EMBL/GenBank/DDBJ databases">
        <title>The Genome Sequence of Acinetobacter sp. CIP 70.18.</title>
        <authorList>
            <consortium name="The Broad Institute Genome Sequencing Platform"/>
            <consortium name="The Broad Institute Genome Sequencing Center for Infectious Disease"/>
            <person name="Cerqueira G."/>
            <person name="Feldgarden M."/>
            <person name="Courvalin P."/>
            <person name="Perichon B."/>
            <person name="Grillot-Courvalin C."/>
            <person name="Clermont D."/>
            <person name="Rocha E."/>
            <person name="Yoon E.-J."/>
            <person name="Nemec A."/>
            <person name="Walker B."/>
            <person name="Young S.K."/>
            <person name="Zeng Q."/>
            <person name="Gargeya S."/>
            <person name="Fitzgerald M."/>
            <person name="Haas B."/>
            <person name="Abouelleil A."/>
            <person name="Alvarado L."/>
            <person name="Arachchi H.M."/>
            <person name="Berlin A.M."/>
            <person name="Chapman S.B."/>
            <person name="Dewar J."/>
            <person name="Goldberg J."/>
            <person name="Griggs A."/>
            <person name="Gujja S."/>
            <person name="Hansen M."/>
            <person name="Howarth C."/>
            <person name="Imamovic A."/>
            <person name="Larimer J."/>
            <person name="McCowan C."/>
            <person name="Murphy C."/>
            <person name="Neiman D."/>
            <person name="Pearson M."/>
            <person name="Priest M."/>
            <person name="Roberts A."/>
            <person name="Saif S."/>
            <person name="Shea T."/>
            <person name="Sisk P."/>
            <person name="Sykes S."/>
            <person name="Wortman J."/>
            <person name="Nusbaum C."/>
            <person name="Birren B."/>
        </authorList>
    </citation>
    <scope>NUCLEOTIDE SEQUENCE [LARGE SCALE GENOMIC DNA]</scope>
    <source>
        <strain evidence="1 2">CIP 70.18</strain>
    </source>
</reference>
<dbReference type="HOGENOM" id="CLU_2949690_0_0_6"/>
<proteinExistence type="predicted"/>
<dbReference type="EMBL" id="APRN01000036">
    <property type="protein sequence ID" value="ENX58414.1"/>
    <property type="molecule type" value="Genomic_DNA"/>
</dbReference>
<accession>N9RKB4</accession>
<evidence type="ECO:0000313" key="1">
    <source>
        <dbReference type="EMBL" id="ENX58414.1"/>
    </source>
</evidence>